<evidence type="ECO:0000313" key="2">
    <source>
        <dbReference type="Proteomes" id="UP000650833"/>
    </source>
</evidence>
<organism evidence="1 2">
    <name type="scientific">Mucor plumbeus</name>
    <dbReference type="NCBI Taxonomy" id="97098"/>
    <lineage>
        <taxon>Eukaryota</taxon>
        <taxon>Fungi</taxon>
        <taxon>Fungi incertae sedis</taxon>
        <taxon>Mucoromycota</taxon>
        <taxon>Mucoromycotina</taxon>
        <taxon>Mucoromycetes</taxon>
        <taxon>Mucorales</taxon>
        <taxon>Mucorineae</taxon>
        <taxon>Mucoraceae</taxon>
        <taxon>Mucor</taxon>
    </lineage>
</organism>
<comment type="caution">
    <text evidence="1">The sequence shown here is derived from an EMBL/GenBank/DDBJ whole genome shotgun (WGS) entry which is preliminary data.</text>
</comment>
<name>A0A8H7V5Q8_9FUNG</name>
<dbReference type="Proteomes" id="UP000650833">
    <property type="component" value="Unassembled WGS sequence"/>
</dbReference>
<dbReference type="EMBL" id="JAEPRC010000070">
    <property type="protein sequence ID" value="KAG2211131.1"/>
    <property type="molecule type" value="Genomic_DNA"/>
</dbReference>
<evidence type="ECO:0000313" key="1">
    <source>
        <dbReference type="EMBL" id="KAG2211131.1"/>
    </source>
</evidence>
<sequence length="106" mass="12420">MYKKLSALPSDQLQKVSKKKAKFPKLDEDELRKFIYDTALDNIDINYLAILTRAEILVRFNPELLEKKERSEFSRFWVQKFMAKEGIRVRSMNGEAGSVEIHEPSI</sequence>
<gene>
    <name evidence="1" type="ORF">INT46_004507</name>
</gene>
<protein>
    <recommendedName>
        <fullName evidence="3">HTH CENPB-type domain-containing protein</fullName>
    </recommendedName>
</protein>
<proteinExistence type="predicted"/>
<keyword evidence="2" id="KW-1185">Reference proteome</keyword>
<accession>A0A8H7V5Q8</accession>
<reference evidence="1" key="1">
    <citation type="submission" date="2020-12" db="EMBL/GenBank/DDBJ databases">
        <title>Metabolic potential, ecology and presence of endohyphal bacteria is reflected in genomic diversity of Mucoromycotina.</title>
        <authorList>
            <person name="Muszewska A."/>
            <person name="Okrasinska A."/>
            <person name="Steczkiewicz K."/>
            <person name="Drgas O."/>
            <person name="Orlowska M."/>
            <person name="Perlinska-Lenart U."/>
            <person name="Aleksandrzak-Piekarczyk T."/>
            <person name="Szatraj K."/>
            <person name="Zielenkiewicz U."/>
            <person name="Pilsyk S."/>
            <person name="Malc E."/>
            <person name="Mieczkowski P."/>
            <person name="Kruszewska J.S."/>
            <person name="Biernat P."/>
            <person name="Pawlowska J."/>
        </authorList>
    </citation>
    <scope>NUCLEOTIDE SEQUENCE</scope>
    <source>
        <strain evidence="1">CBS 226.32</strain>
    </source>
</reference>
<dbReference type="AlphaFoldDB" id="A0A8H7V5Q8"/>
<evidence type="ECO:0008006" key="3">
    <source>
        <dbReference type="Google" id="ProtNLM"/>
    </source>
</evidence>